<dbReference type="EMBL" id="MJIH01000001">
    <property type="protein sequence ID" value="OLR64098.1"/>
    <property type="molecule type" value="Genomic_DNA"/>
</dbReference>
<dbReference type="AlphaFoldDB" id="A0A1U7LXM3"/>
<keyword evidence="3 8" id="KW-0547">Nucleotide-binding</keyword>
<comment type="subunit">
    <text evidence="8">Heterotrimer of A, B and C subunits.</text>
</comment>
<feature type="active site" description="Charge relay system" evidence="8">
    <location>
        <position position="154"/>
    </location>
</feature>
<gene>
    <name evidence="8" type="primary">gatA</name>
    <name evidence="10" type="ORF">BIV18_00250</name>
</gene>
<proteinExistence type="inferred from homology"/>
<evidence type="ECO:0000313" key="10">
    <source>
        <dbReference type="EMBL" id="OLR64098.1"/>
    </source>
</evidence>
<keyword evidence="5 8" id="KW-0648">Protein biosynthesis</keyword>
<dbReference type="SUPFAM" id="SSF75304">
    <property type="entry name" value="Amidase signature (AS) enzymes"/>
    <property type="match status" value="1"/>
</dbReference>
<sequence length="483" mass="54101">MTFSNLRAWEIAQGYRNKDFSCEEVTREFLDNIDKKDKNINAYITVTEEMAMKKAREVDEKFHNREEMSLLAGVPISVKDNISVKNIKMTCASRMLENYIAPYDATLVKKIKDNDGVILGKVNLDEFAMGASTKTSYFGVTKNPLDLTRVSGGSSGGSAASVSANMAVISIGSDTGGSVRQPSSFCKTVGMKPTYGSISRFGMASMANTFDQPGVIAKDVRDLTIMFNVIEGRDERDATSVGNPGLKFDFDFSDDAIKNLEGKKFAIPKTYLEMDLNKRVRGELDKAIEILKENGAIVEAYDINSLNYTIETYNILVNGEIASNLARFDSIRYGHRTDKKFDTVEEMYRASRSEGFGEEVKRRIMIGTHILSMENADEFYYKALKVRGLIKRDMDRMFKDYDFMICPTFPVLPFKIDDEMSPIEMYQADLFTIPANMVGSPSISLPMPAAEDGLSVGIEFTARRFKDKDLLQASLAFERSLNK</sequence>
<evidence type="ECO:0000256" key="4">
    <source>
        <dbReference type="ARBA" id="ARBA00022840"/>
    </source>
</evidence>
<keyword evidence="2 8" id="KW-0436">Ligase</keyword>
<dbReference type="PANTHER" id="PTHR11895:SF7">
    <property type="entry name" value="GLUTAMYL-TRNA(GLN) AMIDOTRANSFERASE SUBUNIT A, MITOCHONDRIAL"/>
    <property type="match status" value="1"/>
</dbReference>
<dbReference type="GO" id="GO:0050567">
    <property type="term" value="F:glutaminyl-tRNA synthase (glutamine-hydrolyzing) activity"/>
    <property type="evidence" value="ECO:0007669"/>
    <property type="project" value="UniProtKB-UniRule"/>
</dbReference>
<dbReference type="InterPro" id="IPR020556">
    <property type="entry name" value="Amidase_CS"/>
</dbReference>
<feature type="active site" description="Charge relay system" evidence="8">
    <location>
        <position position="79"/>
    </location>
</feature>
<dbReference type="GO" id="GO:0005524">
    <property type="term" value="F:ATP binding"/>
    <property type="evidence" value="ECO:0007669"/>
    <property type="project" value="UniProtKB-KW"/>
</dbReference>
<dbReference type="Proteomes" id="UP000187166">
    <property type="component" value="Unassembled WGS sequence"/>
</dbReference>
<dbReference type="InterPro" id="IPR023631">
    <property type="entry name" value="Amidase_dom"/>
</dbReference>
<comment type="catalytic activity">
    <reaction evidence="7 8">
        <text>L-glutamyl-tRNA(Gln) + L-glutamine + ATP + H2O = L-glutaminyl-tRNA(Gln) + L-glutamate + ADP + phosphate + H(+)</text>
        <dbReference type="Rhea" id="RHEA:17521"/>
        <dbReference type="Rhea" id="RHEA-COMP:9681"/>
        <dbReference type="Rhea" id="RHEA-COMP:9684"/>
        <dbReference type="ChEBI" id="CHEBI:15377"/>
        <dbReference type="ChEBI" id="CHEBI:15378"/>
        <dbReference type="ChEBI" id="CHEBI:29985"/>
        <dbReference type="ChEBI" id="CHEBI:30616"/>
        <dbReference type="ChEBI" id="CHEBI:43474"/>
        <dbReference type="ChEBI" id="CHEBI:58359"/>
        <dbReference type="ChEBI" id="CHEBI:78520"/>
        <dbReference type="ChEBI" id="CHEBI:78521"/>
        <dbReference type="ChEBI" id="CHEBI:456216"/>
        <dbReference type="EC" id="6.3.5.7"/>
    </reaction>
</comment>
<evidence type="ECO:0000259" key="9">
    <source>
        <dbReference type="Pfam" id="PF01425"/>
    </source>
</evidence>
<evidence type="ECO:0000256" key="1">
    <source>
        <dbReference type="ARBA" id="ARBA00008069"/>
    </source>
</evidence>
<dbReference type="Pfam" id="PF01425">
    <property type="entry name" value="Amidase"/>
    <property type="match status" value="1"/>
</dbReference>
<comment type="function">
    <text evidence="6 8">Allows the formation of correctly charged Gln-tRNA(Gln) through the transamidation of misacylated Glu-tRNA(Gln) in organisms which lack glutaminyl-tRNA synthetase. The reaction takes place in the presence of glutamine and ATP through an activated gamma-phospho-Glu-tRNA(Gln).</text>
</comment>
<keyword evidence="11" id="KW-1185">Reference proteome</keyword>
<protein>
    <recommendedName>
        <fullName evidence="8">Glutamyl-tRNA(Gln) amidotransferase subunit A</fullName>
        <shortName evidence="8">Glu-ADT subunit A</shortName>
        <ecNumber evidence="8">6.3.5.7</ecNumber>
    </recommendedName>
</protein>
<evidence type="ECO:0000256" key="8">
    <source>
        <dbReference type="HAMAP-Rule" id="MF_00120"/>
    </source>
</evidence>
<evidence type="ECO:0000256" key="6">
    <source>
        <dbReference type="ARBA" id="ARBA00025295"/>
    </source>
</evidence>
<evidence type="ECO:0000313" key="11">
    <source>
        <dbReference type="Proteomes" id="UP000187166"/>
    </source>
</evidence>
<organism evidence="10 11">
    <name type="scientific">Peptoniphilus porci</name>
    <dbReference type="NCBI Taxonomy" id="2652280"/>
    <lineage>
        <taxon>Bacteria</taxon>
        <taxon>Bacillati</taxon>
        <taxon>Bacillota</taxon>
        <taxon>Tissierellia</taxon>
        <taxon>Tissierellales</taxon>
        <taxon>Peptoniphilaceae</taxon>
        <taxon>Peptoniphilus</taxon>
    </lineage>
</organism>
<feature type="domain" description="Amidase" evidence="9">
    <location>
        <begin position="24"/>
        <end position="471"/>
    </location>
</feature>
<dbReference type="GO" id="GO:0006412">
    <property type="term" value="P:translation"/>
    <property type="evidence" value="ECO:0007669"/>
    <property type="project" value="UniProtKB-UniRule"/>
</dbReference>
<evidence type="ECO:0000256" key="3">
    <source>
        <dbReference type="ARBA" id="ARBA00022741"/>
    </source>
</evidence>
<dbReference type="PROSITE" id="PS00571">
    <property type="entry name" value="AMIDASES"/>
    <property type="match status" value="1"/>
</dbReference>
<dbReference type="Gene3D" id="3.90.1300.10">
    <property type="entry name" value="Amidase signature (AS) domain"/>
    <property type="match status" value="1"/>
</dbReference>
<comment type="caution">
    <text evidence="10">The sequence shown here is derived from an EMBL/GenBank/DDBJ whole genome shotgun (WGS) entry which is preliminary data.</text>
</comment>
<dbReference type="PANTHER" id="PTHR11895">
    <property type="entry name" value="TRANSAMIDASE"/>
    <property type="match status" value="1"/>
</dbReference>
<dbReference type="HAMAP" id="MF_00120">
    <property type="entry name" value="GatA"/>
    <property type="match status" value="1"/>
</dbReference>
<dbReference type="GO" id="GO:0030956">
    <property type="term" value="C:glutamyl-tRNA(Gln) amidotransferase complex"/>
    <property type="evidence" value="ECO:0007669"/>
    <property type="project" value="InterPro"/>
</dbReference>
<reference evidence="10 11" key="1">
    <citation type="journal article" date="2016" name="Appl. Environ. Microbiol.">
        <title>Function and Phylogeny of Bacterial Butyryl Coenzyme A:Acetate Transferases and Their Diversity in the Proximal Colon of Swine.</title>
        <authorList>
            <person name="Trachsel J."/>
            <person name="Bayles D.O."/>
            <person name="Looft T."/>
            <person name="Levine U.Y."/>
            <person name="Allen H.K."/>
        </authorList>
    </citation>
    <scope>NUCLEOTIDE SEQUENCE [LARGE SCALE GENOMIC DNA]</scope>
    <source>
        <strain evidence="10 11">35-6-1</strain>
    </source>
</reference>
<evidence type="ECO:0000256" key="5">
    <source>
        <dbReference type="ARBA" id="ARBA00022917"/>
    </source>
</evidence>
<comment type="similarity">
    <text evidence="1 8">Belongs to the amidase family. GatA subfamily.</text>
</comment>
<feature type="active site" description="Acyl-ester intermediate" evidence="8">
    <location>
        <position position="178"/>
    </location>
</feature>
<dbReference type="InterPro" id="IPR036928">
    <property type="entry name" value="AS_sf"/>
</dbReference>
<name>A0A1U7LXM3_9FIRM</name>
<dbReference type="InterPro" id="IPR004412">
    <property type="entry name" value="GatA"/>
</dbReference>
<evidence type="ECO:0000256" key="7">
    <source>
        <dbReference type="ARBA" id="ARBA00047407"/>
    </source>
</evidence>
<dbReference type="eggNOG" id="COG0154">
    <property type="taxonomic scope" value="Bacteria"/>
</dbReference>
<dbReference type="STRING" id="1465756.BIV18_00250"/>
<dbReference type="NCBIfam" id="TIGR00132">
    <property type="entry name" value="gatA"/>
    <property type="match status" value="1"/>
</dbReference>
<keyword evidence="4 8" id="KW-0067">ATP-binding</keyword>
<accession>A0A1U7LXM3</accession>
<dbReference type="InterPro" id="IPR000120">
    <property type="entry name" value="Amidase"/>
</dbReference>
<evidence type="ECO:0000256" key="2">
    <source>
        <dbReference type="ARBA" id="ARBA00022598"/>
    </source>
</evidence>
<dbReference type="EC" id="6.3.5.7" evidence="8"/>